<evidence type="ECO:0000256" key="6">
    <source>
        <dbReference type="ARBA" id="ARBA00022989"/>
    </source>
</evidence>
<feature type="transmembrane region" description="Helical" evidence="9">
    <location>
        <begin position="113"/>
        <end position="138"/>
    </location>
</feature>
<evidence type="ECO:0000313" key="11">
    <source>
        <dbReference type="EMBL" id="OPZ93001.1"/>
    </source>
</evidence>
<evidence type="ECO:0000256" key="3">
    <source>
        <dbReference type="ARBA" id="ARBA00022475"/>
    </source>
</evidence>
<keyword evidence="7 9" id="KW-0472">Membrane</keyword>
<dbReference type="InterPro" id="IPR050790">
    <property type="entry name" value="ExbB/TolQ_transport"/>
</dbReference>
<sequence>MSMKWLLSFQMTGWFTGGIYVVLILLSVASWALIFQKLSLLRRIRRAEALFKATRPEDLESIQGRLAASSLYLVYREKEQFRAQGKKDRECLEEAIRVSLNEHFQDVGSGMSVLATITSVAPFLGLLGTVWGIMLIFSKLHGQVAGVSEMVAPGVAQALLTTIGGLLVAIPALFFYNYFSMILKHLSNEAENYASRLIYLK</sequence>
<evidence type="ECO:0000259" key="10">
    <source>
        <dbReference type="Pfam" id="PF01618"/>
    </source>
</evidence>
<keyword evidence="6 9" id="KW-1133">Transmembrane helix</keyword>
<accession>A0A1V5MJK5</accession>
<evidence type="ECO:0000256" key="4">
    <source>
        <dbReference type="ARBA" id="ARBA00022692"/>
    </source>
</evidence>
<evidence type="ECO:0000256" key="2">
    <source>
        <dbReference type="ARBA" id="ARBA00022448"/>
    </source>
</evidence>
<organism evidence="11">
    <name type="scientific">candidate division TA06 bacterium ADurb.Bin417</name>
    <dbReference type="NCBI Taxonomy" id="1852828"/>
    <lineage>
        <taxon>Bacteria</taxon>
        <taxon>Bacteria division TA06</taxon>
    </lineage>
</organism>
<protein>
    <submittedName>
        <fullName evidence="11">Biopolymer transport protein ExbB</fullName>
    </submittedName>
</protein>
<feature type="domain" description="MotA/TolQ/ExbB proton channel" evidence="10">
    <location>
        <begin position="82"/>
        <end position="191"/>
    </location>
</feature>
<dbReference type="GO" id="GO:0017038">
    <property type="term" value="P:protein import"/>
    <property type="evidence" value="ECO:0007669"/>
    <property type="project" value="TreeGrafter"/>
</dbReference>
<dbReference type="AlphaFoldDB" id="A0A1V5MJK5"/>
<dbReference type="Proteomes" id="UP000485484">
    <property type="component" value="Unassembled WGS sequence"/>
</dbReference>
<keyword evidence="4 9" id="KW-0812">Transmembrane</keyword>
<evidence type="ECO:0000256" key="5">
    <source>
        <dbReference type="ARBA" id="ARBA00022927"/>
    </source>
</evidence>
<proteinExistence type="inferred from homology"/>
<evidence type="ECO:0000256" key="7">
    <source>
        <dbReference type="ARBA" id="ARBA00023136"/>
    </source>
</evidence>
<name>A0A1V5MJK5_UNCT6</name>
<comment type="similarity">
    <text evidence="8">Belongs to the exbB/tolQ family.</text>
</comment>
<keyword evidence="5 8" id="KW-0653">Protein transport</keyword>
<keyword evidence="3" id="KW-1003">Cell membrane</keyword>
<keyword evidence="2 8" id="KW-0813">Transport</keyword>
<dbReference type="Pfam" id="PF01618">
    <property type="entry name" value="MotA_ExbB"/>
    <property type="match status" value="1"/>
</dbReference>
<evidence type="ECO:0000256" key="9">
    <source>
        <dbReference type="SAM" id="Phobius"/>
    </source>
</evidence>
<evidence type="ECO:0000256" key="8">
    <source>
        <dbReference type="RuleBase" id="RU004057"/>
    </source>
</evidence>
<feature type="transmembrane region" description="Helical" evidence="9">
    <location>
        <begin position="158"/>
        <end position="179"/>
    </location>
</feature>
<dbReference type="InterPro" id="IPR002898">
    <property type="entry name" value="MotA_ExbB_proton_chnl"/>
</dbReference>
<feature type="transmembrane region" description="Helical" evidence="9">
    <location>
        <begin position="12"/>
        <end position="35"/>
    </location>
</feature>
<dbReference type="GO" id="GO:0005886">
    <property type="term" value="C:plasma membrane"/>
    <property type="evidence" value="ECO:0007669"/>
    <property type="project" value="UniProtKB-SubCell"/>
</dbReference>
<comment type="caution">
    <text evidence="11">The sequence shown here is derived from an EMBL/GenBank/DDBJ whole genome shotgun (WGS) entry which is preliminary data.</text>
</comment>
<evidence type="ECO:0000256" key="1">
    <source>
        <dbReference type="ARBA" id="ARBA00004651"/>
    </source>
</evidence>
<reference evidence="11" key="1">
    <citation type="submission" date="2017-02" db="EMBL/GenBank/DDBJ databases">
        <title>Delving into the versatile metabolic prowess of the omnipresent phylum Bacteroidetes.</title>
        <authorList>
            <person name="Nobu M.K."/>
            <person name="Mei R."/>
            <person name="Narihiro T."/>
            <person name="Kuroda K."/>
            <person name="Liu W.-T."/>
        </authorList>
    </citation>
    <scope>NUCLEOTIDE SEQUENCE</scope>
    <source>
        <strain evidence="11">ADurb.Bin417</strain>
    </source>
</reference>
<gene>
    <name evidence="11" type="primary">exbB_2</name>
    <name evidence="11" type="ORF">BWY73_00525</name>
</gene>
<comment type="subcellular location">
    <subcellularLocation>
        <location evidence="1">Cell membrane</location>
        <topology evidence="1">Multi-pass membrane protein</topology>
    </subcellularLocation>
    <subcellularLocation>
        <location evidence="8">Membrane</location>
        <topology evidence="8">Multi-pass membrane protein</topology>
    </subcellularLocation>
</comment>
<dbReference type="PANTHER" id="PTHR30625">
    <property type="entry name" value="PROTEIN TOLQ"/>
    <property type="match status" value="1"/>
</dbReference>
<dbReference type="PANTHER" id="PTHR30625:SF15">
    <property type="entry name" value="BIOPOLYMER TRANSPORT PROTEIN EXBB"/>
    <property type="match status" value="1"/>
</dbReference>
<dbReference type="EMBL" id="MWAK01000051">
    <property type="protein sequence ID" value="OPZ93001.1"/>
    <property type="molecule type" value="Genomic_DNA"/>
</dbReference>